<accession>A0A420I288</accession>
<gene>
    <name evidence="1" type="ORF">OnM2_023068</name>
</gene>
<dbReference type="EMBL" id="MCFK01002312">
    <property type="protein sequence ID" value="RKF63812.1"/>
    <property type="molecule type" value="Genomic_DNA"/>
</dbReference>
<protein>
    <submittedName>
        <fullName evidence="1">Uncharacterized protein</fullName>
    </submittedName>
</protein>
<name>A0A420I288_9PEZI</name>
<proteinExistence type="predicted"/>
<organism evidence="1 2">
    <name type="scientific">Erysiphe neolycopersici</name>
    <dbReference type="NCBI Taxonomy" id="212602"/>
    <lineage>
        <taxon>Eukaryota</taxon>
        <taxon>Fungi</taxon>
        <taxon>Dikarya</taxon>
        <taxon>Ascomycota</taxon>
        <taxon>Pezizomycotina</taxon>
        <taxon>Leotiomycetes</taxon>
        <taxon>Erysiphales</taxon>
        <taxon>Erysiphaceae</taxon>
        <taxon>Erysiphe</taxon>
    </lineage>
</organism>
<comment type="caution">
    <text evidence="1">The sequence shown here is derived from an EMBL/GenBank/DDBJ whole genome shotgun (WGS) entry which is preliminary data.</text>
</comment>
<evidence type="ECO:0000313" key="1">
    <source>
        <dbReference type="EMBL" id="RKF63812.1"/>
    </source>
</evidence>
<dbReference type="Proteomes" id="UP000286134">
    <property type="component" value="Unassembled WGS sequence"/>
</dbReference>
<evidence type="ECO:0000313" key="2">
    <source>
        <dbReference type="Proteomes" id="UP000286134"/>
    </source>
</evidence>
<sequence>MSKEWLCAVVRRHTLQGKSLHLRLSLNDRLKNALIGVTLPNPKDYRAYQNAIRKVASDLEQYEDYRRRGGSNIVTQAHQNASYRNDIKESVLDAEGDVKMGGVNAIRAKLKEKEALNED</sequence>
<dbReference type="AlphaFoldDB" id="A0A420I288"/>
<keyword evidence="2" id="KW-1185">Reference proteome</keyword>
<reference evidence="1 2" key="1">
    <citation type="journal article" date="2018" name="BMC Genomics">
        <title>Comparative genome analyses reveal sequence features reflecting distinct modes of host-adaptation between dicot and monocot powdery mildew.</title>
        <authorList>
            <person name="Wu Y."/>
            <person name="Ma X."/>
            <person name="Pan Z."/>
            <person name="Kale S.D."/>
            <person name="Song Y."/>
            <person name="King H."/>
            <person name="Zhang Q."/>
            <person name="Presley C."/>
            <person name="Deng X."/>
            <person name="Wei C.I."/>
            <person name="Xiao S."/>
        </authorList>
    </citation>
    <scope>NUCLEOTIDE SEQUENCE [LARGE SCALE GENOMIC DNA]</scope>
    <source>
        <strain evidence="1">UMSG2</strain>
    </source>
</reference>
<dbReference type="OrthoDB" id="10607980at2759"/>